<dbReference type="EMBL" id="JAVHNS010000005">
    <property type="protein sequence ID" value="KAK6354489.1"/>
    <property type="molecule type" value="Genomic_DNA"/>
</dbReference>
<reference evidence="1 2" key="1">
    <citation type="submission" date="2019-10" db="EMBL/GenBank/DDBJ databases">
        <authorList>
            <person name="Palmer J.M."/>
        </authorList>
    </citation>
    <scope>NUCLEOTIDE SEQUENCE [LARGE SCALE GENOMIC DNA]</scope>
    <source>
        <strain evidence="1 2">TWF730</strain>
    </source>
</reference>
<dbReference type="Proteomes" id="UP001373714">
    <property type="component" value="Unassembled WGS sequence"/>
</dbReference>
<evidence type="ECO:0000313" key="2">
    <source>
        <dbReference type="Proteomes" id="UP001373714"/>
    </source>
</evidence>
<comment type="caution">
    <text evidence="1">The sequence shown here is derived from an EMBL/GenBank/DDBJ whole genome shotgun (WGS) entry which is preliminary data.</text>
</comment>
<protein>
    <submittedName>
        <fullName evidence="1">Uncharacterized protein</fullName>
    </submittedName>
</protein>
<organism evidence="1 2">
    <name type="scientific">Orbilia blumenaviensis</name>
    <dbReference type="NCBI Taxonomy" id="1796055"/>
    <lineage>
        <taxon>Eukaryota</taxon>
        <taxon>Fungi</taxon>
        <taxon>Dikarya</taxon>
        <taxon>Ascomycota</taxon>
        <taxon>Pezizomycotina</taxon>
        <taxon>Orbiliomycetes</taxon>
        <taxon>Orbiliales</taxon>
        <taxon>Orbiliaceae</taxon>
        <taxon>Orbilia</taxon>
    </lineage>
</organism>
<accession>A0AAV9V6S7</accession>
<evidence type="ECO:0000313" key="1">
    <source>
        <dbReference type="EMBL" id="KAK6354489.1"/>
    </source>
</evidence>
<name>A0AAV9V6S7_9PEZI</name>
<proteinExistence type="predicted"/>
<dbReference type="AlphaFoldDB" id="A0AAV9V6S7"/>
<sequence length="155" mass="17999">MLTRKAIADQAAELKKANQQVTKLQAIGVKDFVDLIERELWKWEVVREEDVESVMLLRKARASLMLINNDGYCTGRIRSYKNRIKKSRVSLLDLLEKTSENDLPERGNISLRFSIIADLSENRSDVFADTQWMEVNLEERKSVRQNGKIKEAFLQ</sequence>
<keyword evidence="2" id="KW-1185">Reference proteome</keyword>
<gene>
    <name evidence="1" type="ORF">TWF730_008889</name>
</gene>